<sequence>MEGITKKNKKKDTISEFPSSDRVFNRSKEESFLEKIIAASETHTNLRPKVLPSRECPGIPSFLSSRRFPESCPNKGIKAPMTAEEREGLYPHTSIQGYLCVQVFLSYYRKALAIANNRLSEMESQLSLWFEELRTSAEEREKAIERAGKAEQEASQLLARLKESDA</sequence>
<proteinExistence type="predicted"/>
<dbReference type="Proteomes" id="UP000823775">
    <property type="component" value="Unassembled WGS sequence"/>
</dbReference>
<keyword evidence="3" id="KW-1185">Reference proteome</keyword>
<name>A0ABS8V118_DATST</name>
<feature type="coiled-coil region" evidence="1">
    <location>
        <begin position="133"/>
        <end position="160"/>
    </location>
</feature>
<keyword evidence="1" id="KW-0175">Coiled coil</keyword>
<comment type="caution">
    <text evidence="2">The sequence shown here is derived from an EMBL/GenBank/DDBJ whole genome shotgun (WGS) entry which is preliminary data.</text>
</comment>
<evidence type="ECO:0000313" key="2">
    <source>
        <dbReference type="EMBL" id="MCD9640384.1"/>
    </source>
</evidence>
<evidence type="ECO:0000256" key="1">
    <source>
        <dbReference type="SAM" id="Coils"/>
    </source>
</evidence>
<gene>
    <name evidence="2" type="ORF">HAX54_025670</name>
</gene>
<accession>A0ABS8V118</accession>
<evidence type="ECO:0000313" key="3">
    <source>
        <dbReference type="Proteomes" id="UP000823775"/>
    </source>
</evidence>
<protein>
    <submittedName>
        <fullName evidence="2">Uncharacterized protein</fullName>
    </submittedName>
</protein>
<dbReference type="EMBL" id="JACEIK010003113">
    <property type="protein sequence ID" value="MCD9640384.1"/>
    <property type="molecule type" value="Genomic_DNA"/>
</dbReference>
<reference evidence="2 3" key="1">
    <citation type="journal article" date="2021" name="BMC Genomics">
        <title>Datura genome reveals duplications of psychoactive alkaloid biosynthetic genes and high mutation rate following tissue culture.</title>
        <authorList>
            <person name="Rajewski A."/>
            <person name="Carter-House D."/>
            <person name="Stajich J."/>
            <person name="Litt A."/>
        </authorList>
    </citation>
    <scope>NUCLEOTIDE SEQUENCE [LARGE SCALE GENOMIC DNA]</scope>
    <source>
        <strain evidence="2">AR-01</strain>
    </source>
</reference>
<organism evidence="2 3">
    <name type="scientific">Datura stramonium</name>
    <name type="common">Jimsonweed</name>
    <name type="synonym">Common thornapple</name>
    <dbReference type="NCBI Taxonomy" id="4076"/>
    <lineage>
        <taxon>Eukaryota</taxon>
        <taxon>Viridiplantae</taxon>
        <taxon>Streptophyta</taxon>
        <taxon>Embryophyta</taxon>
        <taxon>Tracheophyta</taxon>
        <taxon>Spermatophyta</taxon>
        <taxon>Magnoliopsida</taxon>
        <taxon>eudicotyledons</taxon>
        <taxon>Gunneridae</taxon>
        <taxon>Pentapetalae</taxon>
        <taxon>asterids</taxon>
        <taxon>lamiids</taxon>
        <taxon>Solanales</taxon>
        <taxon>Solanaceae</taxon>
        <taxon>Solanoideae</taxon>
        <taxon>Datureae</taxon>
        <taxon>Datura</taxon>
    </lineage>
</organism>